<reference evidence="1 2" key="1">
    <citation type="submission" date="2016-01" db="EMBL/GenBank/DDBJ databases">
        <title>The new phylogeny of the genus Mycobacterium.</title>
        <authorList>
            <person name="Tarcisio F."/>
            <person name="Conor M."/>
            <person name="Antonella G."/>
            <person name="Elisabetta G."/>
            <person name="Giulia F.S."/>
            <person name="Sara T."/>
            <person name="Anna F."/>
            <person name="Clotilde B."/>
            <person name="Roberto B."/>
            <person name="Veronica D.S."/>
            <person name="Fabio R."/>
            <person name="Monica P."/>
            <person name="Olivier J."/>
            <person name="Enrico T."/>
            <person name="Nicola S."/>
        </authorList>
    </citation>
    <scope>NUCLEOTIDE SEQUENCE [LARGE SCALE GENOMIC DNA]</scope>
    <source>
        <strain evidence="1 2">DSM 44616</strain>
    </source>
</reference>
<dbReference type="AlphaFoldDB" id="A0AAJ3TXW3"/>
<dbReference type="RefSeq" id="WP_085253900.1">
    <property type="nucleotide sequence ID" value="NZ_AP022573.1"/>
</dbReference>
<dbReference type="Gene3D" id="3.30.429.10">
    <property type="entry name" value="Macrophage Migration Inhibitory Factor"/>
    <property type="match status" value="1"/>
</dbReference>
<comment type="caution">
    <text evidence="1">The sequence shown here is derived from an EMBL/GenBank/DDBJ whole genome shotgun (WGS) entry which is preliminary data.</text>
</comment>
<dbReference type="Proteomes" id="UP000193387">
    <property type="component" value="Unassembled WGS sequence"/>
</dbReference>
<name>A0AAJ3TXW3_9MYCO</name>
<dbReference type="EMBL" id="LQPR01000005">
    <property type="protein sequence ID" value="ORW74927.1"/>
    <property type="molecule type" value="Genomic_DNA"/>
</dbReference>
<sequence>MLYEFTQMWTRITGQSEADLLVSLIEANPANAMEFGLILPEPGQEVGWFDNNRARLASLGVTV</sequence>
<evidence type="ECO:0000313" key="1">
    <source>
        <dbReference type="EMBL" id="ORW74927.1"/>
    </source>
</evidence>
<organism evidence="1 2">
    <name type="scientific">Mycobacterium saskatchewanense</name>
    <dbReference type="NCBI Taxonomy" id="220927"/>
    <lineage>
        <taxon>Bacteria</taxon>
        <taxon>Bacillati</taxon>
        <taxon>Actinomycetota</taxon>
        <taxon>Actinomycetes</taxon>
        <taxon>Mycobacteriales</taxon>
        <taxon>Mycobacteriaceae</taxon>
        <taxon>Mycobacterium</taxon>
        <taxon>Mycobacterium simiae complex</taxon>
    </lineage>
</organism>
<keyword evidence="2" id="KW-1185">Reference proteome</keyword>
<gene>
    <name evidence="1" type="ORF">AWC23_04005</name>
</gene>
<evidence type="ECO:0000313" key="2">
    <source>
        <dbReference type="Proteomes" id="UP000193387"/>
    </source>
</evidence>
<dbReference type="InterPro" id="IPR014347">
    <property type="entry name" value="Tautomerase/MIF_sf"/>
</dbReference>
<proteinExistence type="predicted"/>
<protein>
    <submittedName>
        <fullName evidence="1">Uncharacterized protein</fullName>
    </submittedName>
</protein>
<accession>A0AAJ3TXW3</accession>